<keyword evidence="4" id="KW-1185">Reference proteome</keyword>
<proteinExistence type="predicted"/>
<organism evidence="3 4">
    <name type="scientific">Halomonas alimentaria</name>
    <dbReference type="NCBI Taxonomy" id="147248"/>
    <lineage>
        <taxon>Bacteria</taxon>
        <taxon>Pseudomonadati</taxon>
        <taxon>Pseudomonadota</taxon>
        <taxon>Gammaproteobacteria</taxon>
        <taxon>Oceanospirillales</taxon>
        <taxon>Halomonadaceae</taxon>
        <taxon>Halomonas</taxon>
    </lineage>
</organism>
<dbReference type="InterPro" id="IPR029787">
    <property type="entry name" value="Nucleotide_cyclase"/>
</dbReference>
<keyword evidence="1" id="KW-0812">Transmembrane</keyword>
<dbReference type="PROSITE" id="PS50887">
    <property type="entry name" value="GGDEF"/>
    <property type="match status" value="1"/>
</dbReference>
<feature type="transmembrane region" description="Helical" evidence="1">
    <location>
        <begin position="37"/>
        <end position="56"/>
    </location>
</feature>
<dbReference type="InterPro" id="IPR043128">
    <property type="entry name" value="Rev_trsase/Diguanyl_cyclase"/>
</dbReference>
<evidence type="ECO:0000313" key="3">
    <source>
        <dbReference type="EMBL" id="NAW35594.1"/>
    </source>
</evidence>
<dbReference type="Gene3D" id="3.30.70.270">
    <property type="match status" value="1"/>
</dbReference>
<feature type="transmembrane region" description="Helical" evidence="1">
    <location>
        <begin position="88"/>
        <end position="121"/>
    </location>
</feature>
<name>A0A7X4W7A3_9GAMM</name>
<dbReference type="SUPFAM" id="SSF55073">
    <property type="entry name" value="Nucleotide cyclase"/>
    <property type="match status" value="1"/>
</dbReference>
<dbReference type="RefSeq" id="WP_161432761.1">
    <property type="nucleotide sequence ID" value="NZ_WUTT01000001.1"/>
</dbReference>
<accession>A0A7X4W7A3</accession>
<comment type="caution">
    <text evidence="3">The sequence shown here is derived from an EMBL/GenBank/DDBJ whole genome shotgun (WGS) entry which is preliminary data.</text>
</comment>
<sequence>MPIPDTPRLLAGLYALGAVLLLGQALWHYLVGDYTQILLPALLAPLLLTAALMRLGQQETARLSAYLVLICGYLIVATTLPGEGHLALLWLGLPAVLTFLLLPLGPATLLNLTLAPIWLLLADGGLSLPLSLAYLTLVFAAGLAPWGIRHQRALLMATDPRDEECTALRSAPLLERLESEVERAGLLDQRLAVVVMHLPQLEVADEQFGTPARLALLDAFCRTVAEYSRDHDLLGRIGGADFWLVLPDTTESGALLVRQRIEEAAAGAMLNDTGGLEVRGATCAHSPGQTIMALKHRLDATTRRLADG</sequence>
<keyword evidence="1" id="KW-1133">Transmembrane helix</keyword>
<keyword evidence="1" id="KW-0472">Membrane</keyword>
<evidence type="ECO:0000313" key="4">
    <source>
        <dbReference type="Proteomes" id="UP000487929"/>
    </source>
</evidence>
<dbReference type="InterPro" id="IPR000160">
    <property type="entry name" value="GGDEF_dom"/>
</dbReference>
<dbReference type="OrthoDB" id="6181977at2"/>
<feature type="transmembrane region" description="Helical" evidence="1">
    <location>
        <begin position="63"/>
        <end position="82"/>
    </location>
</feature>
<evidence type="ECO:0000259" key="2">
    <source>
        <dbReference type="PROSITE" id="PS50887"/>
    </source>
</evidence>
<dbReference type="Pfam" id="PF00990">
    <property type="entry name" value="GGDEF"/>
    <property type="match status" value="1"/>
</dbReference>
<feature type="domain" description="GGDEF" evidence="2">
    <location>
        <begin position="189"/>
        <end position="308"/>
    </location>
</feature>
<feature type="transmembrane region" description="Helical" evidence="1">
    <location>
        <begin position="12"/>
        <end position="31"/>
    </location>
</feature>
<dbReference type="EMBL" id="WUTT01000001">
    <property type="protein sequence ID" value="NAW35594.1"/>
    <property type="molecule type" value="Genomic_DNA"/>
</dbReference>
<reference evidence="3 4" key="1">
    <citation type="submission" date="2019-12" db="EMBL/GenBank/DDBJ databases">
        <title>Draft genome sequencing of Halomonas alimentaria DSM 15356.</title>
        <authorList>
            <person name="Pandiyan K."/>
            <person name="Kushwaha P."/>
            <person name="Gowdham M."/>
            <person name="Chakdar H."/>
            <person name="Singh A."/>
            <person name="Kumar M."/>
            <person name="Saxena A.K."/>
        </authorList>
    </citation>
    <scope>NUCLEOTIDE SEQUENCE [LARGE SCALE GENOMIC DNA]</scope>
    <source>
        <strain evidence="3 4">DSM 15356</strain>
    </source>
</reference>
<evidence type="ECO:0000256" key="1">
    <source>
        <dbReference type="SAM" id="Phobius"/>
    </source>
</evidence>
<dbReference type="AlphaFoldDB" id="A0A7X4W7A3"/>
<protein>
    <submittedName>
        <fullName evidence="3">Diguanylate cyclase</fullName>
    </submittedName>
</protein>
<gene>
    <name evidence="3" type="ORF">GRB96_14380</name>
</gene>
<feature type="transmembrane region" description="Helical" evidence="1">
    <location>
        <begin position="128"/>
        <end position="148"/>
    </location>
</feature>
<dbReference type="Proteomes" id="UP000487929">
    <property type="component" value="Unassembled WGS sequence"/>
</dbReference>